<dbReference type="PROSITE" id="PS01124">
    <property type="entry name" value="HTH_ARAC_FAMILY_2"/>
    <property type="match status" value="1"/>
</dbReference>
<dbReference type="InterPro" id="IPR018060">
    <property type="entry name" value="HTH_AraC"/>
</dbReference>
<evidence type="ECO:0000259" key="4">
    <source>
        <dbReference type="PROSITE" id="PS01124"/>
    </source>
</evidence>
<evidence type="ECO:0000313" key="6">
    <source>
        <dbReference type="Proteomes" id="UP000300879"/>
    </source>
</evidence>
<dbReference type="InterPro" id="IPR018062">
    <property type="entry name" value="HTH_AraC-typ_CS"/>
</dbReference>
<dbReference type="PANTHER" id="PTHR43280">
    <property type="entry name" value="ARAC-FAMILY TRANSCRIPTIONAL REGULATOR"/>
    <property type="match status" value="1"/>
</dbReference>
<dbReference type="KEGG" id="palo:E6C60_0796"/>
<reference evidence="5 6" key="1">
    <citation type="submission" date="2019-05" db="EMBL/GenBank/DDBJ databases">
        <authorList>
            <person name="Chen C."/>
        </authorList>
    </citation>
    <scope>NUCLEOTIDE SEQUENCE [LARGE SCALE GENOMIC DNA]</scope>
    <source>
        <strain evidence="5 6">HB172198</strain>
    </source>
</reference>
<dbReference type="PANTHER" id="PTHR43280:SF2">
    <property type="entry name" value="HTH-TYPE TRANSCRIPTIONAL REGULATOR EXSA"/>
    <property type="match status" value="1"/>
</dbReference>
<dbReference type="Pfam" id="PF02311">
    <property type="entry name" value="AraC_binding"/>
    <property type="match status" value="1"/>
</dbReference>
<dbReference type="InterPro" id="IPR037923">
    <property type="entry name" value="HTH-like"/>
</dbReference>
<proteinExistence type="predicted"/>
<feature type="domain" description="HTH araC/xylS-type" evidence="4">
    <location>
        <begin position="172"/>
        <end position="270"/>
    </location>
</feature>
<keyword evidence="3" id="KW-0804">Transcription</keyword>
<dbReference type="OrthoDB" id="625043at2"/>
<dbReference type="EMBL" id="CP040396">
    <property type="protein sequence ID" value="QCT01517.1"/>
    <property type="molecule type" value="Genomic_DNA"/>
</dbReference>
<protein>
    <submittedName>
        <fullName evidence="5">AraC family transcriptional regulator</fullName>
    </submittedName>
</protein>
<dbReference type="InterPro" id="IPR014710">
    <property type="entry name" value="RmlC-like_jellyroll"/>
</dbReference>
<dbReference type="InterPro" id="IPR020449">
    <property type="entry name" value="Tscrpt_reg_AraC-type_HTH"/>
</dbReference>
<dbReference type="Gene3D" id="2.60.120.10">
    <property type="entry name" value="Jelly Rolls"/>
    <property type="match status" value="1"/>
</dbReference>
<dbReference type="InterPro" id="IPR009057">
    <property type="entry name" value="Homeodomain-like_sf"/>
</dbReference>
<dbReference type="Pfam" id="PF12833">
    <property type="entry name" value="HTH_18"/>
    <property type="match status" value="1"/>
</dbReference>
<dbReference type="Proteomes" id="UP000300879">
    <property type="component" value="Chromosome"/>
</dbReference>
<dbReference type="InterPro" id="IPR003313">
    <property type="entry name" value="AraC-bd"/>
</dbReference>
<dbReference type="SUPFAM" id="SSF51215">
    <property type="entry name" value="Regulatory protein AraC"/>
    <property type="match status" value="1"/>
</dbReference>
<keyword evidence="6" id="KW-1185">Reference proteome</keyword>
<keyword evidence="2" id="KW-0238">DNA-binding</keyword>
<evidence type="ECO:0000256" key="3">
    <source>
        <dbReference type="ARBA" id="ARBA00023163"/>
    </source>
</evidence>
<dbReference type="Gene3D" id="1.10.10.60">
    <property type="entry name" value="Homeodomain-like"/>
    <property type="match status" value="2"/>
</dbReference>
<sequence>MSCNDVLVSVADIAPVILRSARNVLTPGFTTGERVIPHYQIQYIQDGFGTISIDDKEYKMRKGMLCFWGPGTKHQISSDPNQPLIILGIQFHMSHTLQPVRFTDFSGFPPVTIVHAQARIEALLRDIVKEYMGQRIYWEESAGALCKTLLLLLARQSIMSDGEGDVSWQMTEMILKFIEENYREPLTNEAIAKQFHFHPAHVNKLVITSTGVSLHQYLMNFRISQAVELLLSTSMSIQEIADAVGYKNIHYFSRIYKKKMGISPTMTRRQALSVK</sequence>
<dbReference type="AlphaFoldDB" id="A0A4P8XGA9"/>
<name>A0A4P8XGA9_9BACL</name>
<evidence type="ECO:0000313" key="5">
    <source>
        <dbReference type="EMBL" id="QCT01517.1"/>
    </source>
</evidence>
<dbReference type="GO" id="GO:0003700">
    <property type="term" value="F:DNA-binding transcription factor activity"/>
    <property type="evidence" value="ECO:0007669"/>
    <property type="project" value="InterPro"/>
</dbReference>
<organism evidence="5 6">
    <name type="scientific">Paenibacillus algicola</name>
    <dbReference type="NCBI Taxonomy" id="2565926"/>
    <lineage>
        <taxon>Bacteria</taxon>
        <taxon>Bacillati</taxon>
        <taxon>Bacillota</taxon>
        <taxon>Bacilli</taxon>
        <taxon>Bacillales</taxon>
        <taxon>Paenibacillaceae</taxon>
        <taxon>Paenibacillus</taxon>
    </lineage>
</organism>
<evidence type="ECO:0000256" key="1">
    <source>
        <dbReference type="ARBA" id="ARBA00023015"/>
    </source>
</evidence>
<dbReference type="RefSeq" id="WP_138224638.1">
    <property type="nucleotide sequence ID" value="NZ_CP040396.1"/>
</dbReference>
<gene>
    <name evidence="5" type="ORF">E6C60_0796</name>
</gene>
<accession>A0A4P8XGA9</accession>
<dbReference type="GO" id="GO:0043565">
    <property type="term" value="F:sequence-specific DNA binding"/>
    <property type="evidence" value="ECO:0007669"/>
    <property type="project" value="InterPro"/>
</dbReference>
<dbReference type="SMART" id="SM00342">
    <property type="entry name" value="HTH_ARAC"/>
    <property type="match status" value="1"/>
</dbReference>
<dbReference type="SUPFAM" id="SSF46689">
    <property type="entry name" value="Homeodomain-like"/>
    <property type="match status" value="2"/>
</dbReference>
<dbReference type="PROSITE" id="PS00041">
    <property type="entry name" value="HTH_ARAC_FAMILY_1"/>
    <property type="match status" value="1"/>
</dbReference>
<dbReference type="PRINTS" id="PR00032">
    <property type="entry name" value="HTHARAC"/>
</dbReference>
<keyword evidence="1" id="KW-0805">Transcription regulation</keyword>
<evidence type="ECO:0000256" key="2">
    <source>
        <dbReference type="ARBA" id="ARBA00023125"/>
    </source>
</evidence>